<name>A0A7V5MHJ1_UNCKA</name>
<dbReference type="InterPro" id="IPR028055">
    <property type="entry name" value="YidC/Oxa/ALB_C"/>
</dbReference>
<evidence type="ECO:0000256" key="1">
    <source>
        <dbReference type="ARBA" id="ARBA00004651"/>
    </source>
</evidence>
<accession>A0A7V5MHJ1</accession>
<evidence type="ECO:0000256" key="4">
    <source>
        <dbReference type="ARBA" id="ARBA00022692"/>
    </source>
</evidence>
<keyword evidence="8" id="KW-0143">Chaperone</keyword>
<dbReference type="PANTHER" id="PTHR12428:SF65">
    <property type="entry name" value="CYTOCHROME C OXIDASE ASSEMBLY PROTEIN COX18, MITOCHONDRIAL"/>
    <property type="match status" value="1"/>
</dbReference>
<protein>
    <submittedName>
        <fullName evidence="12">Membrane protein insertase YidC</fullName>
    </submittedName>
</protein>
<evidence type="ECO:0000256" key="9">
    <source>
        <dbReference type="RuleBase" id="RU003945"/>
    </source>
</evidence>
<evidence type="ECO:0000256" key="6">
    <source>
        <dbReference type="ARBA" id="ARBA00022989"/>
    </source>
</evidence>
<dbReference type="GO" id="GO:0015031">
    <property type="term" value="P:protein transport"/>
    <property type="evidence" value="ECO:0007669"/>
    <property type="project" value="UniProtKB-KW"/>
</dbReference>
<evidence type="ECO:0000256" key="3">
    <source>
        <dbReference type="ARBA" id="ARBA00022475"/>
    </source>
</evidence>
<dbReference type="CDD" id="cd20070">
    <property type="entry name" value="5TM_YidC_Alb3"/>
    <property type="match status" value="1"/>
</dbReference>
<organism evidence="12">
    <name type="scientific">candidate division WWE3 bacterium</name>
    <dbReference type="NCBI Taxonomy" id="2053526"/>
    <lineage>
        <taxon>Bacteria</taxon>
        <taxon>Katanobacteria</taxon>
    </lineage>
</organism>
<keyword evidence="2" id="KW-0813">Transport</keyword>
<feature type="non-terminal residue" evidence="12">
    <location>
        <position position="1"/>
    </location>
</feature>
<comment type="caution">
    <text evidence="12">The sequence shown here is derived from an EMBL/GenBank/DDBJ whole genome shotgun (WGS) entry which is preliminary data.</text>
</comment>
<evidence type="ECO:0000256" key="7">
    <source>
        <dbReference type="ARBA" id="ARBA00023136"/>
    </source>
</evidence>
<dbReference type="InterPro" id="IPR047196">
    <property type="entry name" value="YidC_ALB_C"/>
</dbReference>
<feature type="domain" description="Membrane insertase YidC/Oxa/ALB C-terminal" evidence="11">
    <location>
        <begin position="1"/>
        <end position="172"/>
    </location>
</feature>
<proteinExistence type="inferred from homology"/>
<sequence>LKKKYKNNKTLLSKKQMELYKKHGINPASGCLPNIVQILILIALYRVFISILNNDLNVSFFYFDFLKNAKLSTEFFIWDLAKPDKFYILPVLAALVQFLTSKLMAPAVKASEKIAKKTESSQDDLMVSMQQNMVYMTPVMTLIIGAKLPSGLILYWFVSSLFSFIQTYLLKKYVYSAKK</sequence>
<comment type="subcellular location">
    <subcellularLocation>
        <location evidence="1">Cell membrane</location>
        <topology evidence="1">Multi-pass membrane protein</topology>
    </subcellularLocation>
    <subcellularLocation>
        <location evidence="9">Membrane</location>
        <topology evidence="9">Multi-pass membrane protein</topology>
    </subcellularLocation>
</comment>
<dbReference type="AlphaFoldDB" id="A0A7V5MHJ1"/>
<keyword evidence="5" id="KW-0653">Protein transport</keyword>
<gene>
    <name evidence="12" type="ORF">ENJ78_00390</name>
</gene>
<comment type="similarity">
    <text evidence="9">Belongs to the OXA1/ALB3/YidC family.</text>
</comment>
<evidence type="ECO:0000256" key="8">
    <source>
        <dbReference type="ARBA" id="ARBA00023186"/>
    </source>
</evidence>
<evidence type="ECO:0000313" key="12">
    <source>
        <dbReference type="EMBL" id="HHH14149.1"/>
    </source>
</evidence>
<dbReference type="PANTHER" id="PTHR12428">
    <property type="entry name" value="OXA1"/>
    <property type="match status" value="1"/>
</dbReference>
<evidence type="ECO:0000256" key="5">
    <source>
        <dbReference type="ARBA" id="ARBA00022927"/>
    </source>
</evidence>
<dbReference type="EMBL" id="DRNS01000030">
    <property type="protein sequence ID" value="HHH14149.1"/>
    <property type="molecule type" value="Genomic_DNA"/>
</dbReference>
<dbReference type="Pfam" id="PF02096">
    <property type="entry name" value="60KD_IMP"/>
    <property type="match status" value="1"/>
</dbReference>
<evidence type="ECO:0000256" key="10">
    <source>
        <dbReference type="SAM" id="Phobius"/>
    </source>
</evidence>
<evidence type="ECO:0000256" key="2">
    <source>
        <dbReference type="ARBA" id="ARBA00022448"/>
    </source>
</evidence>
<feature type="transmembrane region" description="Helical" evidence="10">
    <location>
        <begin position="152"/>
        <end position="170"/>
    </location>
</feature>
<keyword evidence="7 10" id="KW-0472">Membrane</keyword>
<dbReference type="GO" id="GO:0032977">
    <property type="term" value="F:membrane insertase activity"/>
    <property type="evidence" value="ECO:0007669"/>
    <property type="project" value="InterPro"/>
</dbReference>
<keyword evidence="6 10" id="KW-1133">Transmembrane helix</keyword>
<dbReference type="GO" id="GO:0051205">
    <property type="term" value="P:protein insertion into membrane"/>
    <property type="evidence" value="ECO:0007669"/>
    <property type="project" value="TreeGrafter"/>
</dbReference>
<feature type="transmembrane region" description="Helical" evidence="10">
    <location>
        <begin position="86"/>
        <end position="105"/>
    </location>
</feature>
<dbReference type="NCBIfam" id="TIGR03592">
    <property type="entry name" value="yidC_oxa1_cterm"/>
    <property type="match status" value="1"/>
</dbReference>
<dbReference type="GO" id="GO:0005886">
    <property type="term" value="C:plasma membrane"/>
    <property type="evidence" value="ECO:0007669"/>
    <property type="project" value="UniProtKB-SubCell"/>
</dbReference>
<evidence type="ECO:0000259" key="11">
    <source>
        <dbReference type="Pfam" id="PF02096"/>
    </source>
</evidence>
<feature type="transmembrane region" description="Helical" evidence="10">
    <location>
        <begin position="31"/>
        <end position="52"/>
    </location>
</feature>
<dbReference type="Proteomes" id="UP000886106">
    <property type="component" value="Unassembled WGS sequence"/>
</dbReference>
<dbReference type="InterPro" id="IPR001708">
    <property type="entry name" value="YidC/ALB3/OXA1/COX18"/>
</dbReference>
<keyword evidence="3" id="KW-1003">Cell membrane</keyword>
<keyword evidence="4 9" id="KW-0812">Transmembrane</keyword>
<reference evidence="12" key="1">
    <citation type="journal article" date="2020" name="mSystems">
        <title>Genome- and Community-Level Interaction Insights into Carbon Utilization and Element Cycling Functions of Hydrothermarchaeota in Hydrothermal Sediment.</title>
        <authorList>
            <person name="Zhou Z."/>
            <person name="Liu Y."/>
            <person name="Xu W."/>
            <person name="Pan J."/>
            <person name="Luo Z.H."/>
            <person name="Li M."/>
        </authorList>
    </citation>
    <scope>NUCLEOTIDE SEQUENCE [LARGE SCALE GENOMIC DNA]</scope>
    <source>
        <strain evidence="12">HyVt-517</strain>
    </source>
</reference>